<proteinExistence type="predicted"/>
<feature type="region of interest" description="Disordered" evidence="1">
    <location>
        <begin position="53"/>
        <end position="73"/>
    </location>
</feature>
<gene>
    <name evidence="2" type="ORF">H9698_03320</name>
</gene>
<organism evidence="2 3">
    <name type="scientific">Candidatus Ruthenibacterium merdavium</name>
    <dbReference type="NCBI Taxonomy" id="2838752"/>
    <lineage>
        <taxon>Bacteria</taxon>
        <taxon>Bacillati</taxon>
        <taxon>Bacillota</taxon>
        <taxon>Clostridia</taxon>
        <taxon>Eubacteriales</taxon>
        <taxon>Oscillospiraceae</taxon>
        <taxon>Ruthenibacterium</taxon>
    </lineage>
</organism>
<sequence>RDSTETMGVEVRGGNTIFATDTSTRAVIGGEEYRKNGEDTVKENLAEIKAHEKEHKDCNKATEKDIDGDPSTKSEHVMAMEDACIKVCAREILDKNPDLRDTYNQNDIENKLKEKVNKEYLSKEELENSLDEITGNGWKNIVE</sequence>
<protein>
    <submittedName>
        <fullName evidence="2">Uncharacterized protein</fullName>
    </submittedName>
</protein>
<reference evidence="2" key="2">
    <citation type="submission" date="2021-04" db="EMBL/GenBank/DDBJ databases">
        <authorList>
            <person name="Gilroy R."/>
        </authorList>
    </citation>
    <scope>NUCLEOTIDE SEQUENCE</scope>
    <source>
        <strain evidence="2">5933</strain>
    </source>
</reference>
<evidence type="ECO:0000313" key="2">
    <source>
        <dbReference type="EMBL" id="HJC71810.1"/>
    </source>
</evidence>
<name>A0A9D2Q5I3_9FIRM</name>
<comment type="caution">
    <text evidence="2">The sequence shown here is derived from an EMBL/GenBank/DDBJ whole genome shotgun (WGS) entry which is preliminary data.</text>
</comment>
<evidence type="ECO:0000313" key="3">
    <source>
        <dbReference type="Proteomes" id="UP000823918"/>
    </source>
</evidence>
<accession>A0A9D2Q5I3</accession>
<reference evidence="2" key="1">
    <citation type="journal article" date="2021" name="PeerJ">
        <title>Extensive microbial diversity within the chicken gut microbiome revealed by metagenomics and culture.</title>
        <authorList>
            <person name="Gilroy R."/>
            <person name="Ravi A."/>
            <person name="Getino M."/>
            <person name="Pursley I."/>
            <person name="Horton D.L."/>
            <person name="Alikhan N.F."/>
            <person name="Baker D."/>
            <person name="Gharbi K."/>
            <person name="Hall N."/>
            <person name="Watson M."/>
            <person name="Adriaenssens E.M."/>
            <person name="Foster-Nyarko E."/>
            <person name="Jarju S."/>
            <person name="Secka A."/>
            <person name="Antonio M."/>
            <person name="Oren A."/>
            <person name="Chaudhuri R.R."/>
            <person name="La Ragione R."/>
            <person name="Hildebrand F."/>
            <person name="Pallen M.J."/>
        </authorList>
    </citation>
    <scope>NUCLEOTIDE SEQUENCE</scope>
    <source>
        <strain evidence="2">5933</strain>
    </source>
</reference>
<feature type="non-terminal residue" evidence="2">
    <location>
        <position position="1"/>
    </location>
</feature>
<evidence type="ECO:0000256" key="1">
    <source>
        <dbReference type="SAM" id="MobiDB-lite"/>
    </source>
</evidence>
<dbReference type="Proteomes" id="UP000823918">
    <property type="component" value="Unassembled WGS sequence"/>
</dbReference>
<dbReference type="EMBL" id="DWWA01000019">
    <property type="protein sequence ID" value="HJC71810.1"/>
    <property type="molecule type" value="Genomic_DNA"/>
</dbReference>
<dbReference type="AlphaFoldDB" id="A0A9D2Q5I3"/>